<name>A0ABV6MQ59_9PSEU</name>
<comment type="caution">
    <text evidence="5">The sequence shown here is derived from an EMBL/GenBank/DDBJ whole genome shotgun (WGS) entry which is preliminary data.</text>
</comment>
<evidence type="ECO:0000256" key="3">
    <source>
        <dbReference type="ARBA" id="ARBA00022691"/>
    </source>
</evidence>
<keyword evidence="2 5" id="KW-0808">Transferase</keyword>
<dbReference type="Pfam" id="PF13649">
    <property type="entry name" value="Methyltransf_25"/>
    <property type="match status" value="1"/>
</dbReference>
<keyword evidence="1 5" id="KW-0489">Methyltransferase</keyword>
<dbReference type="InterPro" id="IPR041698">
    <property type="entry name" value="Methyltransf_25"/>
</dbReference>
<dbReference type="Proteomes" id="UP001589810">
    <property type="component" value="Unassembled WGS sequence"/>
</dbReference>
<gene>
    <name evidence="5" type="ORF">ACFFH7_13055</name>
</gene>
<sequence>MSDHMMDFDALYQGQSVAVGDVELDVIPWRLDGPQPLVVELADAGEFTGSVLESGCGLGDNALFLAERGLEITAFDAAPTAVAQARAKAAERGLKVDFAIADATTLDGIDGRFNSALDSAMMHCLTDEQRRDYLAALHAVTNPGAVLHILCFPEQTEALFPMPGHTDAASLRRDLGQHWRIDRMQMRGYATAFTAEQWAAAMPPEAAALLSTDSAVDAQGHVQLPIWQIRAIRA</sequence>
<dbReference type="GO" id="GO:0008168">
    <property type="term" value="F:methyltransferase activity"/>
    <property type="evidence" value="ECO:0007669"/>
    <property type="project" value="UniProtKB-KW"/>
</dbReference>
<reference evidence="5 6" key="1">
    <citation type="submission" date="2024-09" db="EMBL/GenBank/DDBJ databases">
        <authorList>
            <person name="Sun Q."/>
            <person name="Mori K."/>
        </authorList>
    </citation>
    <scope>NUCLEOTIDE SEQUENCE [LARGE SCALE GENOMIC DNA]</scope>
    <source>
        <strain evidence="5 6">TBRC 1432</strain>
    </source>
</reference>
<evidence type="ECO:0000256" key="1">
    <source>
        <dbReference type="ARBA" id="ARBA00022603"/>
    </source>
</evidence>
<dbReference type="EMBL" id="JBHLUD010000004">
    <property type="protein sequence ID" value="MFC0542419.1"/>
    <property type="molecule type" value="Genomic_DNA"/>
</dbReference>
<evidence type="ECO:0000259" key="4">
    <source>
        <dbReference type="Pfam" id="PF13649"/>
    </source>
</evidence>
<evidence type="ECO:0000256" key="2">
    <source>
        <dbReference type="ARBA" id="ARBA00022679"/>
    </source>
</evidence>
<evidence type="ECO:0000313" key="6">
    <source>
        <dbReference type="Proteomes" id="UP001589810"/>
    </source>
</evidence>
<dbReference type="GO" id="GO:0032259">
    <property type="term" value="P:methylation"/>
    <property type="evidence" value="ECO:0007669"/>
    <property type="project" value="UniProtKB-KW"/>
</dbReference>
<dbReference type="RefSeq" id="WP_273940840.1">
    <property type="nucleotide sequence ID" value="NZ_CP097263.1"/>
</dbReference>
<proteinExistence type="predicted"/>
<dbReference type="SUPFAM" id="SSF53335">
    <property type="entry name" value="S-adenosyl-L-methionine-dependent methyltransferases"/>
    <property type="match status" value="1"/>
</dbReference>
<dbReference type="EC" id="2.1.-.-" evidence="5"/>
<organism evidence="5 6">
    <name type="scientific">Kutzneria chonburiensis</name>
    <dbReference type="NCBI Taxonomy" id="1483604"/>
    <lineage>
        <taxon>Bacteria</taxon>
        <taxon>Bacillati</taxon>
        <taxon>Actinomycetota</taxon>
        <taxon>Actinomycetes</taxon>
        <taxon>Pseudonocardiales</taxon>
        <taxon>Pseudonocardiaceae</taxon>
        <taxon>Kutzneria</taxon>
    </lineage>
</organism>
<keyword evidence="6" id="KW-1185">Reference proteome</keyword>
<dbReference type="InterPro" id="IPR029063">
    <property type="entry name" value="SAM-dependent_MTases_sf"/>
</dbReference>
<dbReference type="PANTHER" id="PTHR43464:SF19">
    <property type="entry name" value="UBIQUINONE BIOSYNTHESIS O-METHYLTRANSFERASE, MITOCHONDRIAL"/>
    <property type="match status" value="1"/>
</dbReference>
<evidence type="ECO:0000313" key="5">
    <source>
        <dbReference type="EMBL" id="MFC0542419.1"/>
    </source>
</evidence>
<dbReference type="Gene3D" id="3.40.50.150">
    <property type="entry name" value="Vaccinia Virus protein VP39"/>
    <property type="match status" value="1"/>
</dbReference>
<accession>A0ABV6MQ59</accession>
<protein>
    <submittedName>
        <fullName evidence="5">Class I SAM-dependent methyltransferase</fullName>
        <ecNumber evidence="5">2.1.-.-</ecNumber>
    </submittedName>
</protein>
<dbReference type="PANTHER" id="PTHR43464">
    <property type="entry name" value="METHYLTRANSFERASE"/>
    <property type="match status" value="1"/>
</dbReference>
<feature type="domain" description="Methyltransferase" evidence="4">
    <location>
        <begin position="51"/>
        <end position="144"/>
    </location>
</feature>
<keyword evidence="3" id="KW-0949">S-adenosyl-L-methionine</keyword>